<reference evidence="1 2" key="1">
    <citation type="submission" date="2017-05" db="EMBL/GenBank/DDBJ databases">
        <title>Butyricicoccus porcorum sp. nov. a butyrate-producing bacterium from the swine intestinal tract.</title>
        <authorList>
            <person name="Trachsel J."/>
            <person name="Humphrey S."/>
            <person name="Allen H.K."/>
        </authorList>
    </citation>
    <scope>NUCLEOTIDE SEQUENCE [LARGE SCALE GENOMIC DNA]</scope>
    <source>
        <strain evidence="1">BB10</strain>
    </source>
</reference>
<dbReference type="RefSeq" id="WP_087017492.1">
    <property type="nucleotide sequence ID" value="NZ_CP178353.1"/>
</dbReference>
<evidence type="ECO:0000313" key="1">
    <source>
        <dbReference type="EMBL" id="OUM21494.1"/>
    </source>
</evidence>
<dbReference type="EMBL" id="NHOC01000002">
    <property type="protein sequence ID" value="OUM21494.1"/>
    <property type="molecule type" value="Genomic_DNA"/>
</dbReference>
<name>A0A252F6V6_9FIRM</name>
<dbReference type="AlphaFoldDB" id="A0A252F6V6"/>
<dbReference type="PROSITE" id="PS51273">
    <property type="entry name" value="GATASE_TYPE_1"/>
    <property type="match status" value="1"/>
</dbReference>
<dbReference type="PANTHER" id="PTHR43235">
    <property type="entry name" value="GLUTAMINE AMIDOTRANSFERASE PB2B2.05-RELATED"/>
    <property type="match status" value="1"/>
</dbReference>
<organism evidence="1 2">
    <name type="scientific">Butyricicoccus porcorum</name>
    <dbReference type="NCBI Taxonomy" id="1945634"/>
    <lineage>
        <taxon>Bacteria</taxon>
        <taxon>Bacillati</taxon>
        <taxon>Bacillota</taxon>
        <taxon>Clostridia</taxon>
        <taxon>Eubacteriales</taxon>
        <taxon>Butyricicoccaceae</taxon>
        <taxon>Butyricicoccus</taxon>
    </lineage>
</organism>
<dbReference type="GO" id="GO:0033969">
    <property type="term" value="F:gamma-glutamyl-gamma-aminobutyrate hydrolase activity"/>
    <property type="evidence" value="ECO:0007669"/>
    <property type="project" value="TreeGrafter"/>
</dbReference>
<keyword evidence="2" id="KW-1185">Reference proteome</keyword>
<accession>A0A252F6V6</accession>
<dbReference type="GO" id="GO:0005829">
    <property type="term" value="C:cytosol"/>
    <property type="evidence" value="ECO:0007669"/>
    <property type="project" value="TreeGrafter"/>
</dbReference>
<dbReference type="SUPFAM" id="SSF52317">
    <property type="entry name" value="Class I glutamine amidotransferase-like"/>
    <property type="match status" value="1"/>
</dbReference>
<dbReference type="OrthoDB" id="9813383at2"/>
<dbReference type="Gene3D" id="3.40.50.880">
    <property type="match status" value="1"/>
</dbReference>
<gene>
    <name evidence="1" type="ORF">CBW42_02685</name>
</gene>
<evidence type="ECO:0000313" key="2">
    <source>
        <dbReference type="Proteomes" id="UP000194903"/>
    </source>
</evidence>
<dbReference type="CDD" id="cd01745">
    <property type="entry name" value="GATase1_2"/>
    <property type="match status" value="1"/>
</dbReference>
<dbReference type="InterPro" id="IPR029062">
    <property type="entry name" value="Class_I_gatase-like"/>
</dbReference>
<sequence length="251" mass="28594">MNRPAIIGIVPLYDKQRKSLWMVPGYMEGIVQAGGLPVIFPLTCDREKLEQLLDRVDGVLFTGGQDVDPARYGQQMQDSCGEICRKRDEMEWELLRLCRVRRKPAYGICRGIQLFNAALGGTLYQHIPDELPSEVEHHMTPPYDRAVHPVTVDEDSMLYRILGKSSLRVNSYHHQGVRDLSPVLTACAWAPDGLVEAVEDRKQPFFLATQWHPEFSWEKDASSRRIFQAFVDACRQTARKSLGYSTVCDIL</sequence>
<protein>
    <submittedName>
        <fullName evidence="1">Uncharacterized protein</fullName>
    </submittedName>
</protein>
<comment type="caution">
    <text evidence="1">The sequence shown here is derived from an EMBL/GenBank/DDBJ whole genome shotgun (WGS) entry which is preliminary data.</text>
</comment>
<dbReference type="InterPro" id="IPR011697">
    <property type="entry name" value="Peptidase_C26"/>
</dbReference>
<dbReference type="PANTHER" id="PTHR43235:SF1">
    <property type="entry name" value="GLUTAMINE AMIDOTRANSFERASE PB2B2.05-RELATED"/>
    <property type="match status" value="1"/>
</dbReference>
<dbReference type="Proteomes" id="UP000194903">
    <property type="component" value="Unassembled WGS sequence"/>
</dbReference>
<dbReference type="FunFam" id="3.40.50.880:FF:000030">
    <property type="entry name" value="Gamma-glutamyl-gamma-aminobutyrate hydrolase PuuD"/>
    <property type="match status" value="1"/>
</dbReference>
<dbReference type="Pfam" id="PF07722">
    <property type="entry name" value="Peptidase_C26"/>
    <property type="match status" value="1"/>
</dbReference>
<dbReference type="InterPro" id="IPR044668">
    <property type="entry name" value="PuuD-like"/>
</dbReference>
<dbReference type="GO" id="GO:0006598">
    <property type="term" value="P:polyamine catabolic process"/>
    <property type="evidence" value="ECO:0007669"/>
    <property type="project" value="TreeGrafter"/>
</dbReference>
<proteinExistence type="predicted"/>